<gene>
    <name evidence="1" type="ORF">UCREL1_8446</name>
</gene>
<evidence type="ECO:0000313" key="1">
    <source>
        <dbReference type="EMBL" id="EMR64603.1"/>
    </source>
</evidence>
<sequence length="311" mass="36196">MENQRIARRGHEFYGFLHLPPEVRMIIYDYLLVVGDVFVPNSYYEDHSFIEPGLPAVEHLKTAQLYKPSQEFYYRYRNYSYSIVPKDTLDRYTPGLIMGVSDSVQREATKTFWNQNRFIYPYGLPGTSLRFFVGLLVYKNDCMHLVRDLSYTFDMREGSREPYSDYSGPALELRVNRNLLPSEYRNTPGMLQERQESIHLDQISNLKEAWFSIAHGIRQKTNLRRLQLDLEECYCPLSCCRMVDFVCSLFSGEWAIAVPEVIEILGWFDEDEKNYITRSLSVLNGVENADRIVFVGPATKIPSSEPSTPII</sequence>
<dbReference type="OrthoDB" id="62952at2759"/>
<name>M7SJV9_EUTLA</name>
<dbReference type="KEGG" id="ela:UCREL1_8446"/>
<dbReference type="EMBL" id="KB707041">
    <property type="protein sequence ID" value="EMR64603.1"/>
    <property type="molecule type" value="Genomic_DNA"/>
</dbReference>
<proteinExistence type="predicted"/>
<dbReference type="OMA" id="LRYEDES"/>
<dbReference type="AlphaFoldDB" id="M7SJV9"/>
<protein>
    <submittedName>
        <fullName evidence="1">Uncharacterized protein</fullName>
    </submittedName>
</protein>
<reference evidence="2" key="1">
    <citation type="journal article" date="2013" name="Genome Announc.">
        <title>Draft genome sequence of the grapevine dieback fungus Eutypa lata UCR-EL1.</title>
        <authorList>
            <person name="Blanco-Ulate B."/>
            <person name="Rolshausen P.E."/>
            <person name="Cantu D."/>
        </authorList>
    </citation>
    <scope>NUCLEOTIDE SEQUENCE [LARGE SCALE GENOMIC DNA]</scope>
    <source>
        <strain evidence="2">UCR-EL1</strain>
    </source>
</reference>
<evidence type="ECO:0000313" key="2">
    <source>
        <dbReference type="Proteomes" id="UP000012174"/>
    </source>
</evidence>
<keyword evidence="2" id="KW-1185">Reference proteome</keyword>
<organism evidence="1 2">
    <name type="scientific">Eutypa lata (strain UCR-EL1)</name>
    <name type="common">Grapevine dieback disease fungus</name>
    <name type="synonym">Eutypa armeniacae</name>
    <dbReference type="NCBI Taxonomy" id="1287681"/>
    <lineage>
        <taxon>Eukaryota</taxon>
        <taxon>Fungi</taxon>
        <taxon>Dikarya</taxon>
        <taxon>Ascomycota</taxon>
        <taxon>Pezizomycotina</taxon>
        <taxon>Sordariomycetes</taxon>
        <taxon>Xylariomycetidae</taxon>
        <taxon>Xylariales</taxon>
        <taxon>Diatrypaceae</taxon>
        <taxon>Eutypa</taxon>
    </lineage>
</organism>
<dbReference type="HOGENOM" id="CLU_894376_0_0_1"/>
<accession>M7SJV9</accession>
<dbReference type="Proteomes" id="UP000012174">
    <property type="component" value="Unassembled WGS sequence"/>
</dbReference>